<comment type="similarity">
    <text evidence="13">Belongs to the MICU1 family. MICU1 subfamily.</text>
</comment>
<dbReference type="Proteomes" id="UP000007800">
    <property type="component" value="Unassembled WGS sequence"/>
</dbReference>
<dbReference type="InterPro" id="IPR018247">
    <property type="entry name" value="EF_Hand_1_Ca_BS"/>
</dbReference>
<dbReference type="GO" id="GO:0051560">
    <property type="term" value="P:mitochondrial calcium ion homeostasis"/>
    <property type="evidence" value="ECO:0007669"/>
    <property type="project" value="TreeGrafter"/>
</dbReference>
<evidence type="ECO:0000256" key="5">
    <source>
        <dbReference type="ARBA" id="ARBA00022723"/>
    </source>
</evidence>
<keyword evidence="4" id="KW-0109">Calcium transport</keyword>
<feature type="domain" description="EF-hand" evidence="15">
    <location>
        <begin position="192"/>
        <end position="227"/>
    </location>
</feature>
<dbReference type="Pfam" id="PF13202">
    <property type="entry name" value="EF-hand_5"/>
    <property type="match status" value="1"/>
</dbReference>
<evidence type="ECO:0000256" key="9">
    <source>
        <dbReference type="ARBA" id="ARBA00022946"/>
    </source>
</evidence>
<dbReference type="GO" id="GO:0036444">
    <property type="term" value="P:calcium import into the mitochondrion"/>
    <property type="evidence" value="ECO:0007669"/>
    <property type="project" value="TreeGrafter"/>
</dbReference>
<keyword evidence="12" id="KW-0472">Membrane</keyword>
<dbReference type="PANTHER" id="PTHR12294:SF1">
    <property type="entry name" value="CALCIUM UPTAKE PROTEIN 1, MITOCHONDRIAL"/>
    <property type="match status" value="1"/>
</dbReference>
<dbReference type="EMBL" id="GG686414">
    <property type="protein sequence ID" value="EEQ98640.1"/>
    <property type="molecule type" value="Genomic_DNA"/>
</dbReference>
<dbReference type="InParanoid" id="C5LX91"/>
<evidence type="ECO:0000256" key="1">
    <source>
        <dbReference type="ARBA" id="ARBA00004273"/>
    </source>
</evidence>
<feature type="region of interest" description="Disordered" evidence="14">
    <location>
        <begin position="1"/>
        <end position="22"/>
    </location>
</feature>
<name>C5LX91_PERM5</name>
<comment type="subcellular location">
    <subcellularLocation>
        <location evidence="1">Mitochondrion inner membrane</location>
    </subcellularLocation>
    <subcellularLocation>
        <location evidence="2">Mitochondrion intermembrane space</location>
    </subcellularLocation>
</comment>
<evidence type="ECO:0000256" key="12">
    <source>
        <dbReference type="ARBA" id="ARBA00023136"/>
    </source>
</evidence>
<dbReference type="Gene3D" id="1.10.238.10">
    <property type="entry name" value="EF-hand"/>
    <property type="match status" value="2"/>
</dbReference>
<evidence type="ECO:0000256" key="10">
    <source>
        <dbReference type="ARBA" id="ARBA00023065"/>
    </source>
</evidence>
<evidence type="ECO:0000313" key="17">
    <source>
        <dbReference type="Proteomes" id="UP000007800"/>
    </source>
</evidence>
<evidence type="ECO:0000256" key="14">
    <source>
        <dbReference type="SAM" id="MobiDB-lite"/>
    </source>
</evidence>
<dbReference type="GO" id="GO:0005509">
    <property type="term" value="F:calcium ion binding"/>
    <property type="evidence" value="ECO:0007669"/>
    <property type="project" value="InterPro"/>
</dbReference>
<dbReference type="OrthoDB" id="446427at2759"/>
<evidence type="ECO:0000313" key="16">
    <source>
        <dbReference type="EMBL" id="EEQ98640.1"/>
    </source>
</evidence>
<evidence type="ECO:0000256" key="4">
    <source>
        <dbReference type="ARBA" id="ARBA00022568"/>
    </source>
</evidence>
<dbReference type="PROSITE" id="PS50222">
    <property type="entry name" value="EF_HAND_2"/>
    <property type="match status" value="2"/>
</dbReference>
<reference evidence="16 17" key="1">
    <citation type="submission" date="2008-07" db="EMBL/GenBank/DDBJ databases">
        <authorList>
            <person name="El-Sayed N."/>
            <person name="Caler E."/>
            <person name="Inman J."/>
            <person name="Amedeo P."/>
            <person name="Hass B."/>
            <person name="Wortman J."/>
        </authorList>
    </citation>
    <scope>NUCLEOTIDE SEQUENCE [LARGE SCALE GENOMIC DNA]</scope>
    <source>
        <strain evidence="17">ATCC 50983 / TXsc</strain>
    </source>
</reference>
<feature type="domain" description="EF-hand" evidence="15">
    <location>
        <begin position="430"/>
        <end position="465"/>
    </location>
</feature>
<keyword evidence="7" id="KW-0999">Mitochondrion inner membrane</keyword>
<dbReference type="GO" id="GO:1990246">
    <property type="term" value="C:uniplex complex"/>
    <property type="evidence" value="ECO:0007669"/>
    <property type="project" value="TreeGrafter"/>
</dbReference>
<evidence type="ECO:0000256" key="6">
    <source>
        <dbReference type="ARBA" id="ARBA00022737"/>
    </source>
</evidence>
<keyword evidence="8" id="KW-0106">Calcium</keyword>
<keyword evidence="9" id="KW-0809">Transit peptide</keyword>
<evidence type="ECO:0000256" key="11">
    <source>
        <dbReference type="ARBA" id="ARBA00023128"/>
    </source>
</evidence>
<dbReference type="RefSeq" id="XP_002765923.1">
    <property type="nucleotide sequence ID" value="XM_002765877.1"/>
</dbReference>
<evidence type="ECO:0000256" key="2">
    <source>
        <dbReference type="ARBA" id="ARBA00004569"/>
    </source>
</evidence>
<dbReference type="InterPro" id="IPR011992">
    <property type="entry name" value="EF-hand-dom_pair"/>
</dbReference>
<keyword evidence="3" id="KW-0813">Transport</keyword>
<evidence type="ECO:0000256" key="13">
    <source>
        <dbReference type="ARBA" id="ARBA00038333"/>
    </source>
</evidence>
<protein>
    <recommendedName>
        <fullName evidence="15">EF-hand domain-containing protein</fullName>
    </recommendedName>
</protein>
<sequence>MPRAAATERSHTEDAMPEGGKMRGKIFQFQAELEKERVEQQQCGDLVFEDPMEDEFEKEEIIDAEMAVTEEEPSEGVGGGTAVYGPEMDKVEEGVLGWGATCGGRSYCEEQQAVVGQTAKGKVRREEVSRLHSSVMGNYENRMKYYAAPEKVFEYYATVEAEGRSGSRWAMTYSDFMRSIIPFTFQEMYYEVDPKEHLKALALFDLDGDGFLQFDEFLILSAMVTTKVSKAEEIFDRLSAEEGSDKGELSRRGFIDLITVLVKESPRGAKWASAGVLPDPRKVSDNRPLGSIVEGSALVKKLFPTHDGKLTIATLRSLLGEIAEEVLYYEFASHGDVQGEGMNSSITAREFAGLVVGLVPPGRMEAVAKRVKGIDWGGMRRVCFGAVKEFDRCLDALLMDGGQEVKKARLSREEFMVMLQRKGGRVSDTDIGVVVDVLFKVLDENGNGVLDEEEFFGVLRQRSDRWVQSPPLIMRIMTLFHTFFK</sequence>
<keyword evidence="6" id="KW-0677">Repeat</keyword>
<evidence type="ECO:0000256" key="3">
    <source>
        <dbReference type="ARBA" id="ARBA00022448"/>
    </source>
</evidence>
<dbReference type="InterPro" id="IPR039800">
    <property type="entry name" value="MICU1/2/3"/>
</dbReference>
<dbReference type="OMA" id="YPEYMFF"/>
<gene>
    <name evidence="16" type="ORF">Pmar_PMAR016874</name>
</gene>
<dbReference type="Pfam" id="PF13833">
    <property type="entry name" value="EF-hand_8"/>
    <property type="match status" value="1"/>
</dbReference>
<dbReference type="AlphaFoldDB" id="C5LX91"/>
<dbReference type="GO" id="GO:0005758">
    <property type="term" value="C:mitochondrial intermembrane space"/>
    <property type="evidence" value="ECO:0007669"/>
    <property type="project" value="UniProtKB-SubCell"/>
</dbReference>
<evidence type="ECO:0000259" key="15">
    <source>
        <dbReference type="PROSITE" id="PS50222"/>
    </source>
</evidence>
<evidence type="ECO:0000256" key="7">
    <source>
        <dbReference type="ARBA" id="ARBA00022792"/>
    </source>
</evidence>
<dbReference type="SMART" id="SM00054">
    <property type="entry name" value="EFh"/>
    <property type="match status" value="2"/>
</dbReference>
<feature type="compositionally biased region" description="Basic and acidic residues" evidence="14">
    <location>
        <begin position="1"/>
        <end position="14"/>
    </location>
</feature>
<keyword evidence="10" id="KW-0406">Ion transport</keyword>
<dbReference type="GeneID" id="9062348"/>
<keyword evidence="17" id="KW-1185">Reference proteome</keyword>
<accession>C5LX91</accession>
<dbReference type="SUPFAM" id="SSF47473">
    <property type="entry name" value="EF-hand"/>
    <property type="match status" value="2"/>
</dbReference>
<keyword evidence="5" id="KW-0479">Metal-binding</keyword>
<dbReference type="PROSITE" id="PS00018">
    <property type="entry name" value="EF_HAND_1"/>
    <property type="match status" value="2"/>
</dbReference>
<dbReference type="InterPro" id="IPR002048">
    <property type="entry name" value="EF_hand_dom"/>
</dbReference>
<organism evidence="17">
    <name type="scientific">Perkinsus marinus (strain ATCC 50983 / TXsc)</name>
    <dbReference type="NCBI Taxonomy" id="423536"/>
    <lineage>
        <taxon>Eukaryota</taxon>
        <taxon>Sar</taxon>
        <taxon>Alveolata</taxon>
        <taxon>Perkinsozoa</taxon>
        <taxon>Perkinsea</taxon>
        <taxon>Perkinsida</taxon>
        <taxon>Perkinsidae</taxon>
        <taxon>Perkinsus</taxon>
    </lineage>
</organism>
<evidence type="ECO:0000256" key="8">
    <source>
        <dbReference type="ARBA" id="ARBA00022837"/>
    </source>
</evidence>
<dbReference type="PANTHER" id="PTHR12294">
    <property type="entry name" value="EF HAND DOMAIN FAMILY A1,A2-RELATED"/>
    <property type="match status" value="1"/>
</dbReference>
<proteinExistence type="inferred from homology"/>
<keyword evidence="11" id="KW-0496">Mitochondrion</keyword>